<comment type="caution">
    <text evidence="7">The sequence shown here is derived from an EMBL/GenBank/DDBJ whole genome shotgun (WGS) entry which is preliminary data.</text>
</comment>
<reference evidence="7 8" key="1">
    <citation type="submission" date="2023-11" db="EMBL/GenBank/DDBJ databases">
        <title>Dfirmibasis_genome.</title>
        <authorList>
            <person name="Edelbroek B."/>
            <person name="Kjellin J."/>
            <person name="Jerlstrom-Hultqvist J."/>
            <person name="Soderbom F."/>
        </authorList>
    </citation>
    <scope>NUCLEOTIDE SEQUENCE [LARGE SCALE GENOMIC DNA]</scope>
    <source>
        <strain evidence="7 8">TNS-C-14</strain>
    </source>
</reference>
<evidence type="ECO:0000259" key="6">
    <source>
        <dbReference type="Pfam" id="PF13193"/>
    </source>
</evidence>
<dbReference type="CDD" id="cd05926">
    <property type="entry name" value="FACL_fum10p_like"/>
    <property type="match status" value="1"/>
</dbReference>
<dbReference type="PANTHER" id="PTHR43201:SF5">
    <property type="entry name" value="MEDIUM-CHAIN ACYL-COA LIGASE ACSF2, MITOCHONDRIAL"/>
    <property type="match status" value="1"/>
</dbReference>
<dbReference type="InterPro" id="IPR045310">
    <property type="entry name" value="Pcs60-like"/>
</dbReference>
<dbReference type="Gene3D" id="3.30.300.30">
    <property type="match status" value="1"/>
</dbReference>
<evidence type="ECO:0000256" key="4">
    <source>
        <dbReference type="ARBA" id="ARBA00022840"/>
    </source>
</evidence>
<name>A0AAN7U6U9_9MYCE</name>
<evidence type="ECO:0000313" key="7">
    <source>
        <dbReference type="EMBL" id="KAK5582536.1"/>
    </source>
</evidence>
<dbReference type="Pfam" id="PF13193">
    <property type="entry name" value="AMP-binding_C"/>
    <property type="match status" value="1"/>
</dbReference>
<evidence type="ECO:0000256" key="1">
    <source>
        <dbReference type="ARBA" id="ARBA00006432"/>
    </source>
</evidence>
<feature type="domain" description="AMP-dependent synthetase/ligase" evidence="5">
    <location>
        <begin position="36"/>
        <end position="399"/>
    </location>
</feature>
<keyword evidence="4" id="KW-0067">ATP-binding</keyword>
<evidence type="ECO:0000313" key="8">
    <source>
        <dbReference type="Proteomes" id="UP001344447"/>
    </source>
</evidence>
<dbReference type="InterPro" id="IPR042099">
    <property type="entry name" value="ANL_N_sf"/>
</dbReference>
<dbReference type="InterPro" id="IPR020845">
    <property type="entry name" value="AMP-binding_CS"/>
</dbReference>
<dbReference type="EMBL" id="JAVFKY010000001">
    <property type="protein sequence ID" value="KAK5582536.1"/>
    <property type="molecule type" value="Genomic_DNA"/>
</dbReference>
<keyword evidence="3" id="KW-0547">Nucleotide-binding</keyword>
<dbReference type="AlphaFoldDB" id="A0AAN7U6U9"/>
<evidence type="ECO:0000256" key="3">
    <source>
        <dbReference type="ARBA" id="ARBA00022741"/>
    </source>
</evidence>
<accession>A0AAN7U6U9</accession>
<gene>
    <name evidence="7" type="ORF">RB653_004121</name>
</gene>
<dbReference type="PANTHER" id="PTHR43201">
    <property type="entry name" value="ACYL-COA SYNTHETASE"/>
    <property type="match status" value="1"/>
</dbReference>
<dbReference type="GO" id="GO:0031956">
    <property type="term" value="F:medium-chain fatty acid-CoA ligase activity"/>
    <property type="evidence" value="ECO:0007669"/>
    <property type="project" value="TreeGrafter"/>
</dbReference>
<keyword evidence="2" id="KW-0436">Ligase</keyword>
<dbReference type="GO" id="GO:0006631">
    <property type="term" value="P:fatty acid metabolic process"/>
    <property type="evidence" value="ECO:0007669"/>
    <property type="project" value="TreeGrafter"/>
</dbReference>
<dbReference type="Gene3D" id="3.40.50.12780">
    <property type="entry name" value="N-terminal domain of ligase-like"/>
    <property type="match status" value="1"/>
</dbReference>
<protein>
    <submittedName>
        <fullName evidence="7">Uncharacterized protein</fullName>
    </submittedName>
</protein>
<dbReference type="InterPro" id="IPR025110">
    <property type="entry name" value="AMP-bd_C"/>
</dbReference>
<proteinExistence type="inferred from homology"/>
<dbReference type="Proteomes" id="UP001344447">
    <property type="component" value="Unassembled WGS sequence"/>
</dbReference>
<dbReference type="Pfam" id="PF00501">
    <property type="entry name" value="AMP-binding"/>
    <property type="match status" value="1"/>
</dbReference>
<feature type="domain" description="AMP-binding enzyme C-terminal" evidence="6">
    <location>
        <begin position="450"/>
        <end position="525"/>
    </location>
</feature>
<dbReference type="GO" id="GO:0005524">
    <property type="term" value="F:ATP binding"/>
    <property type="evidence" value="ECO:0007669"/>
    <property type="project" value="UniProtKB-KW"/>
</dbReference>
<evidence type="ECO:0000259" key="5">
    <source>
        <dbReference type="Pfam" id="PF00501"/>
    </source>
</evidence>
<sequence>MSTLYQIFKDTTSRDNKKKLVTIPIAKADSSSFSSLSITYQKFLNDSVSFANKLIEKGIKTGDVVSIVITNGYPILSCFLGSTFARCIAAPLNSAYKSEEFNFYYKDMGANIVIVQKGLSEALKSANELGIKVWEIVNVEDEKNGKLYYIITDPNNNDELIFSSETVSEEDEGDKIKLEAGVPNKDDKALFLHTSGSTGRPKGVPLTHENLATSSGNISSTFHLTPSDCSYVVMPLFHVHGLIGVCLSTFNAGASLVVPQRFSASVFWNQVKQFGVNWYSAVPTIHTILCNVEQSSSTTSSNKGLLRFIRSSSSSLSPTLLETLEQFFGCPVIESYGMTEASHQMASNPLPQDGPRKPGSVGKGFNVQISIVNDNGEHQKQGDAGEVCIKGKNVMHGYHNNPQANIDNFTKDGWFLTGDIGYLDQDGYLILKGRKKEIINRGGEKISPLEVDNALLENDKILEAVCFGVPDEKYGEEIWAAIIPKVPQSLTVEEITQFLQKKLISFKVPKKIIITDNFPKTASGKIQRRFIAEFFLKQQQQ</sequence>
<dbReference type="SUPFAM" id="SSF56801">
    <property type="entry name" value="Acetyl-CoA synthetase-like"/>
    <property type="match status" value="1"/>
</dbReference>
<evidence type="ECO:0000256" key="2">
    <source>
        <dbReference type="ARBA" id="ARBA00022598"/>
    </source>
</evidence>
<comment type="similarity">
    <text evidence="1">Belongs to the ATP-dependent AMP-binding enzyme family.</text>
</comment>
<organism evidence="7 8">
    <name type="scientific">Dictyostelium firmibasis</name>
    <dbReference type="NCBI Taxonomy" id="79012"/>
    <lineage>
        <taxon>Eukaryota</taxon>
        <taxon>Amoebozoa</taxon>
        <taxon>Evosea</taxon>
        <taxon>Eumycetozoa</taxon>
        <taxon>Dictyostelia</taxon>
        <taxon>Dictyosteliales</taxon>
        <taxon>Dictyosteliaceae</taxon>
        <taxon>Dictyostelium</taxon>
    </lineage>
</organism>
<dbReference type="FunFam" id="3.40.50.12780:FF:000039">
    <property type="entry name" value="Peroxisomal-coenzyme A synthetase"/>
    <property type="match status" value="1"/>
</dbReference>
<dbReference type="InterPro" id="IPR045851">
    <property type="entry name" value="AMP-bd_C_sf"/>
</dbReference>
<keyword evidence="8" id="KW-1185">Reference proteome</keyword>
<dbReference type="PROSITE" id="PS00455">
    <property type="entry name" value="AMP_BINDING"/>
    <property type="match status" value="1"/>
</dbReference>
<dbReference type="InterPro" id="IPR000873">
    <property type="entry name" value="AMP-dep_synth/lig_dom"/>
</dbReference>